<evidence type="ECO:0000313" key="2">
    <source>
        <dbReference type="EMBL" id="TFW14687.1"/>
    </source>
</evidence>
<dbReference type="Pfam" id="PF02518">
    <property type="entry name" value="HATPase_c"/>
    <property type="match status" value="1"/>
</dbReference>
<sequence length="657" mass="74309">MATTDTLVKPDMDAVLSRTHLAHDIHGFLLPTLEAVSNAMHGLEARFGDRAASEGKIDIVFENANDPNKILISITDNGIGLNDENYKSFKTPFSGYKLKSKGRGFGRFIAFKVFSRIHYSSRYEFLTDRQTRTFRFDIYRDDELVFHDGDPDFTHVGLRVEYDSPLTPWHDLIRQIDQSTVSDIIASHFLPYFLYRWLPEITVQFNGGAPESVTTRFKDIFVEYDKGQVEVDIDGSVETIDYSLTRIPKTRSFKNHCLLFAAADRIVGKPRDLTNVLGEPHFTNENNENYIIIAVVRGEAFESRLNDSRTGINISPKAIERIVSAVSDVIQKGENTQIEKIKTSQSTDLNGALQENPILRLGLRGKSIAEYVSAKPNNWKAQQFVADLAIERYRASKDLTKAITTAAASPENYAATIKDIVSKIDQNNKEALAEYVIHRKNVIELVEAARKYTSDAKHHPEEVIHDLIFRRFSDSATHDYFEHNLWLIDDALAFLPYVSSDRTIHGGKRSKGDKVADLALFDDSLVLGDNDGTTVTIVEFKKPSRDDYVFGPEKTDPVTQVVETLEKAVRAGGVTRTDGTHMSFSGVIRRFGYIVADLTPSLVKVLKKHDFLNDQNPKIFFRYRDNEKIFIQAIGYDTLVENAKKRNQAFFTVLLGE</sequence>
<evidence type="ECO:0000259" key="1">
    <source>
        <dbReference type="Pfam" id="PF02518"/>
    </source>
</evidence>
<dbReference type="OrthoDB" id="2041081at2"/>
<evidence type="ECO:0000313" key="3">
    <source>
        <dbReference type="Proteomes" id="UP000298216"/>
    </source>
</evidence>
<accession>A0A4Y9RZL8</accession>
<dbReference type="EMBL" id="SPVH01000002">
    <property type="protein sequence ID" value="TFW14687.1"/>
    <property type="molecule type" value="Genomic_DNA"/>
</dbReference>
<gene>
    <name evidence="2" type="ORF">EGY25_05730</name>
</gene>
<dbReference type="Gene3D" id="3.30.565.10">
    <property type="entry name" value="Histidine kinase-like ATPase, C-terminal domain"/>
    <property type="match status" value="1"/>
</dbReference>
<comment type="caution">
    <text evidence="2">The sequence shown here is derived from an EMBL/GenBank/DDBJ whole genome shotgun (WGS) entry which is preliminary data.</text>
</comment>
<dbReference type="AlphaFoldDB" id="A0A4Y9RZL8"/>
<keyword evidence="3" id="KW-1185">Reference proteome</keyword>
<proteinExistence type="predicted"/>
<dbReference type="SUPFAM" id="SSF55874">
    <property type="entry name" value="ATPase domain of HSP90 chaperone/DNA topoisomerase II/histidine kinase"/>
    <property type="match status" value="1"/>
</dbReference>
<organism evidence="2 3">
    <name type="scientific">Brevundimonas intermedia</name>
    <dbReference type="NCBI Taxonomy" id="74315"/>
    <lineage>
        <taxon>Bacteria</taxon>
        <taxon>Pseudomonadati</taxon>
        <taxon>Pseudomonadota</taxon>
        <taxon>Alphaproteobacteria</taxon>
        <taxon>Caulobacterales</taxon>
        <taxon>Caulobacteraceae</taxon>
        <taxon>Brevundimonas</taxon>
    </lineage>
</organism>
<name>A0A4Y9RZL8_9CAUL</name>
<protein>
    <recommendedName>
        <fullName evidence="1">Histidine kinase/HSP90-like ATPase domain-containing protein</fullName>
    </recommendedName>
</protein>
<dbReference type="InterPro" id="IPR003594">
    <property type="entry name" value="HATPase_dom"/>
</dbReference>
<feature type="domain" description="Histidine kinase/HSP90-like ATPase" evidence="1">
    <location>
        <begin position="34"/>
        <end position="119"/>
    </location>
</feature>
<reference evidence="2 3" key="1">
    <citation type="submission" date="2019-03" db="EMBL/GenBank/DDBJ databases">
        <title>Draft genome of Brevundimonas sp. a heavy metal resistant soil bacteria.</title>
        <authorList>
            <person name="Soto J."/>
        </authorList>
    </citation>
    <scope>NUCLEOTIDE SEQUENCE [LARGE SCALE GENOMIC DNA]</scope>
    <source>
        <strain evidence="2 3">B-10</strain>
    </source>
</reference>
<dbReference type="InterPro" id="IPR036890">
    <property type="entry name" value="HATPase_C_sf"/>
</dbReference>
<dbReference type="Proteomes" id="UP000298216">
    <property type="component" value="Unassembled WGS sequence"/>
</dbReference>